<gene>
    <name evidence="1" type="ORF">SAMEA4873646_01937</name>
</gene>
<protein>
    <recommendedName>
        <fullName evidence="2">RloB domain-containing protein</fullName>
    </recommendedName>
</protein>
<sequence length="172" mass="19641">MAAKKFAIVLVEGETEKALFSDFKTSLGYPIKKIVIANLWNVSIKKIMPALTEVSEIVVVFDTDRIENIERFKTNISLLKAKKHTIYLFQQTKNFEDEIAKACNINNRALYSSFCSKIVSSDNFKNEFIALHNRMPKLDGLNINKSLLWSRGIIPQLNDYSSHTSSHDAYFS</sequence>
<accession>A0A486NHF8</accession>
<dbReference type="EMBL" id="CAAHCP010000003">
    <property type="protein sequence ID" value="VGL55775.1"/>
    <property type="molecule type" value="Genomic_DNA"/>
</dbReference>
<reference evidence="1" key="1">
    <citation type="submission" date="2019-03" db="EMBL/GenBank/DDBJ databases">
        <authorList>
            <consortium name="Pathogen Informatics"/>
        </authorList>
    </citation>
    <scope>NUCLEOTIDE SEQUENCE</scope>
    <source>
        <strain evidence="1">5012STDY7626444</strain>
    </source>
</reference>
<dbReference type="AlphaFoldDB" id="A0A486NHF8"/>
<proteinExistence type="predicted"/>
<evidence type="ECO:0008006" key="2">
    <source>
        <dbReference type="Google" id="ProtNLM"/>
    </source>
</evidence>
<dbReference type="RefSeq" id="WP_065907427.1">
    <property type="nucleotide sequence ID" value="NZ_BILD01000010.1"/>
</dbReference>
<evidence type="ECO:0000313" key="1">
    <source>
        <dbReference type="EMBL" id="VGL55775.1"/>
    </source>
</evidence>
<organism evidence="1">
    <name type="scientific">Klebsiella pneumoniae</name>
    <dbReference type="NCBI Taxonomy" id="573"/>
    <lineage>
        <taxon>Bacteria</taxon>
        <taxon>Pseudomonadati</taxon>
        <taxon>Pseudomonadota</taxon>
        <taxon>Gammaproteobacteria</taxon>
        <taxon>Enterobacterales</taxon>
        <taxon>Enterobacteriaceae</taxon>
        <taxon>Klebsiella/Raoultella group</taxon>
        <taxon>Klebsiella</taxon>
        <taxon>Klebsiella pneumoniae complex</taxon>
    </lineage>
</organism>
<name>A0A486NHF8_KLEPN</name>